<protein>
    <recommendedName>
        <fullName evidence="3">Chromophore lyase CpcT/CpeT</fullName>
        <ecNumber evidence="3">4.-.-.-</ecNumber>
    </recommendedName>
</protein>
<dbReference type="GO" id="GO:0016829">
    <property type="term" value="F:lyase activity"/>
    <property type="evidence" value="ECO:0007669"/>
    <property type="project" value="UniProtKB-KW"/>
</dbReference>
<keyword evidence="2 3" id="KW-0456">Lyase</keyword>
<dbReference type="Pfam" id="PF06206">
    <property type="entry name" value="CpeT"/>
    <property type="match status" value="1"/>
</dbReference>
<dbReference type="CDD" id="cd16338">
    <property type="entry name" value="CpcT"/>
    <property type="match status" value="1"/>
</dbReference>
<dbReference type="InterPro" id="IPR038672">
    <property type="entry name" value="CpcT/CpeT_sf"/>
</dbReference>
<dbReference type="Proteomes" id="UP000176944">
    <property type="component" value="Chromosome"/>
</dbReference>
<dbReference type="PANTHER" id="PTHR35137:SF1">
    <property type="entry name" value="CHROMOPHORE LYASE CRL, CHLOROPLASTIC"/>
    <property type="match status" value="1"/>
</dbReference>
<dbReference type="AlphaFoldDB" id="A0A1D9G2C3"/>
<dbReference type="Gene3D" id="2.40.128.590">
    <property type="entry name" value="CpcT/CpeT domain"/>
    <property type="match status" value="1"/>
</dbReference>
<feature type="signal peptide" evidence="4">
    <location>
        <begin position="1"/>
        <end position="24"/>
    </location>
</feature>
<reference evidence="6" key="1">
    <citation type="submission" date="2016-10" db="EMBL/GenBank/DDBJ databases">
        <title>Comparative genomics uncovers the prolific and rare metabolic potential of the cyanobacterial genus Moorea.</title>
        <authorList>
            <person name="Leao T."/>
            <person name="Castelao G."/>
            <person name="Korobeynikov A."/>
            <person name="Monroe E.A."/>
            <person name="Podell S."/>
            <person name="Glukhov E."/>
            <person name="Allen E."/>
            <person name="Gerwick W.H."/>
            <person name="Gerwick L."/>
        </authorList>
    </citation>
    <scope>NUCLEOTIDE SEQUENCE [LARGE SCALE GENOMIC DNA]</scope>
    <source>
        <strain evidence="6">JHB</strain>
    </source>
</reference>
<evidence type="ECO:0000313" key="5">
    <source>
        <dbReference type="EMBL" id="AOY81701.2"/>
    </source>
</evidence>
<keyword evidence="4" id="KW-0732">Signal</keyword>
<evidence type="ECO:0000256" key="2">
    <source>
        <dbReference type="ARBA" id="ARBA00023239"/>
    </source>
</evidence>
<accession>A0A1D9G2C3</accession>
<evidence type="ECO:0000256" key="1">
    <source>
        <dbReference type="ARBA" id="ARBA00008206"/>
    </source>
</evidence>
<evidence type="ECO:0000256" key="3">
    <source>
        <dbReference type="HAMAP-Rule" id="MF_01460"/>
    </source>
</evidence>
<comment type="function">
    <text evidence="3">Covalently attaches a chromophore to Cys residue(s) of phycobiliproteins.</text>
</comment>
<dbReference type="EC" id="4.-.-.-" evidence="3"/>
<proteinExistence type="inferred from homology"/>
<feature type="chain" id="PRO_5038858662" description="Chromophore lyase CpcT/CpeT" evidence="4">
    <location>
        <begin position="25"/>
        <end position="222"/>
    </location>
</feature>
<evidence type="ECO:0000256" key="4">
    <source>
        <dbReference type="SAM" id="SignalP"/>
    </source>
</evidence>
<dbReference type="EMBL" id="CP017708">
    <property type="protein sequence ID" value="AOY81701.2"/>
    <property type="molecule type" value="Genomic_DNA"/>
</dbReference>
<dbReference type="HAMAP" id="MF_01460">
    <property type="entry name" value="Chrphore_lyase_CpxT"/>
    <property type="match status" value="1"/>
</dbReference>
<evidence type="ECO:0000313" key="6">
    <source>
        <dbReference type="Proteomes" id="UP000176944"/>
    </source>
</evidence>
<dbReference type="InterPro" id="IPR010404">
    <property type="entry name" value="CpcT/CpeT"/>
</dbReference>
<gene>
    <name evidence="3" type="primary">cpcT</name>
    <name evidence="5" type="ORF">BJP36_19085</name>
</gene>
<dbReference type="PANTHER" id="PTHR35137">
    <property type="entry name" value="CHROMOPHORE LYASE CRL, CHLOROPLASTIC"/>
    <property type="match status" value="1"/>
</dbReference>
<comment type="similarity">
    <text evidence="1 3">Belongs to the CpcT/CpeT biliprotein lyase family.</text>
</comment>
<sequence length="222" mass="24439">MKNNRLRTGVAIAFLWMATSTSHAVAELVMIEQQVKEVVSHLVGVMDTSAQARANPDSPDVRMTTCTVKLDSVDAGLNPPTSVFLYQEQALSQRLNSPYRQRFLRIAVSENGQSVESRGFKPQNPKTLIGLCNQSDGERVIPSNNLGKAVCSLFLKPVGENYIGQTPENGCPTNYRGAVSITNTIILHKEGMDTLDRGFDAAGNLVWGAKDLPYQFRWVEPQ</sequence>
<name>A0A1D9G2C3_MOOP1</name>
<organism evidence="5 6">
    <name type="scientific">Moorena producens (strain JHB)</name>
    <dbReference type="NCBI Taxonomy" id="1454205"/>
    <lineage>
        <taxon>Bacteria</taxon>
        <taxon>Bacillati</taxon>
        <taxon>Cyanobacteriota</taxon>
        <taxon>Cyanophyceae</taxon>
        <taxon>Coleofasciculales</taxon>
        <taxon>Coleofasciculaceae</taxon>
        <taxon>Moorena</taxon>
    </lineage>
</organism>
<dbReference type="GO" id="GO:0017006">
    <property type="term" value="P:protein-tetrapyrrole linkage"/>
    <property type="evidence" value="ECO:0007669"/>
    <property type="project" value="UniProtKB-UniRule"/>
</dbReference>